<evidence type="ECO:0000313" key="4">
    <source>
        <dbReference type="Proteomes" id="UP001144612"/>
    </source>
</evidence>
<dbReference type="PANTHER" id="PTHR11487:SF0">
    <property type="entry name" value="S-ACYL FATTY ACID SYNTHASE THIOESTERASE, MEDIUM CHAIN"/>
    <property type="match status" value="1"/>
</dbReference>
<gene>
    <name evidence="3" type="ORF">OW729_10315</name>
</gene>
<name>A0ABT4D9L1_9CLOT</name>
<dbReference type="InterPro" id="IPR012223">
    <property type="entry name" value="TEII"/>
</dbReference>
<proteinExistence type="inferred from homology"/>
<comment type="similarity">
    <text evidence="1">Belongs to the thioesterase family.</text>
</comment>
<dbReference type="EMBL" id="JAPQFJ010000009">
    <property type="protein sequence ID" value="MCY6958997.1"/>
    <property type="molecule type" value="Genomic_DNA"/>
</dbReference>
<dbReference type="Pfam" id="PF00975">
    <property type="entry name" value="Thioesterase"/>
    <property type="match status" value="1"/>
</dbReference>
<dbReference type="Proteomes" id="UP001144612">
    <property type="component" value="Unassembled WGS sequence"/>
</dbReference>
<dbReference type="SUPFAM" id="SSF53474">
    <property type="entry name" value="alpha/beta-Hydrolases"/>
    <property type="match status" value="1"/>
</dbReference>
<evidence type="ECO:0000256" key="1">
    <source>
        <dbReference type="ARBA" id="ARBA00007169"/>
    </source>
</evidence>
<accession>A0ABT4D9L1</accession>
<sequence>MLLFCLPYAGGSEDIYFNWTKYLNPSIKLCPISLKGRGKRFYEEFYESLDEAIDDIFDNIKNKLYEDDYAIYGHSMGSLLAYELYYKIKENGLKEPRHIFFSGYGAPNIKEMNDDIYTLPNNEFIAKIIELGGTPKEVSENKELLEIFIPILRSDFKLLNNYIYTHRNDKIECNVSILNGKEDDITINEIVNWKLLTSAEFNIYNFDGNHFFINDNIENIVKIINNTLLKK</sequence>
<organism evidence="3 4">
    <name type="scientific">Clostridium brassicae</name>
    <dbReference type="NCBI Taxonomy" id="2999072"/>
    <lineage>
        <taxon>Bacteria</taxon>
        <taxon>Bacillati</taxon>
        <taxon>Bacillota</taxon>
        <taxon>Clostridia</taxon>
        <taxon>Eubacteriales</taxon>
        <taxon>Clostridiaceae</taxon>
        <taxon>Clostridium</taxon>
    </lineage>
</organism>
<dbReference type="InterPro" id="IPR001031">
    <property type="entry name" value="Thioesterase"/>
</dbReference>
<comment type="caution">
    <text evidence="3">The sequence shown here is derived from an EMBL/GenBank/DDBJ whole genome shotgun (WGS) entry which is preliminary data.</text>
</comment>
<dbReference type="Gene3D" id="3.40.50.1820">
    <property type="entry name" value="alpha/beta hydrolase"/>
    <property type="match status" value="1"/>
</dbReference>
<evidence type="ECO:0000313" key="3">
    <source>
        <dbReference type="EMBL" id="MCY6958997.1"/>
    </source>
</evidence>
<evidence type="ECO:0000259" key="2">
    <source>
        <dbReference type="Pfam" id="PF00975"/>
    </source>
</evidence>
<feature type="domain" description="Thioesterase" evidence="2">
    <location>
        <begin position="3"/>
        <end position="226"/>
    </location>
</feature>
<dbReference type="PANTHER" id="PTHR11487">
    <property type="entry name" value="THIOESTERASE"/>
    <property type="match status" value="1"/>
</dbReference>
<reference evidence="3" key="1">
    <citation type="submission" date="2022-12" db="EMBL/GenBank/DDBJ databases">
        <title>Clostridium sp. nov., isolated from industrial wastewater.</title>
        <authorList>
            <person name="Jiayan W."/>
        </authorList>
    </citation>
    <scope>NUCLEOTIDE SEQUENCE</scope>
    <source>
        <strain evidence="3">ZC22-4</strain>
    </source>
</reference>
<dbReference type="InterPro" id="IPR029058">
    <property type="entry name" value="AB_hydrolase_fold"/>
</dbReference>
<dbReference type="RefSeq" id="WP_268061419.1">
    <property type="nucleotide sequence ID" value="NZ_JAPQFJ010000009.1"/>
</dbReference>
<protein>
    <submittedName>
        <fullName evidence="3">Thioesterase domain-containing protein</fullName>
    </submittedName>
</protein>
<keyword evidence="4" id="KW-1185">Reference proteome</keyword>